<feature type="region of interest" description="Disordered" evidence="7">
    <location>
        <begin position="477"/>
        <end position="504"/>
    </location>
</feature>
<dbReference type="OrthoDB" id="441771at2759"/>
<reference evidence="9" key="1">
    <citation type="submission" date="2011-02" db="EMBL/GenBank/DDBJ databases">
        <title>The Genome Sequence of Capsaspora owczarzaki ATCC 30864.</title>
        <authorList>
            <person name="Russ C."/>
            <person name="Cuomo C."/>
            <person name="Burger G."/>
            <person name="Gray M.W."/>
            <person name="Holland P.W.H."/>
            <person name="King N."/>
            <person name="Lang F.B.F."/>
            <person name="Roger A.J."/>
            <person name="Ruiz-Trillo I."/>
            <person name="Young S.K."/>
            <person name="Zeng Q."/>
            <person name="Gargeya S."/>
            <person name="Alvarado L."/>
            <person name="Berlin A."/>
            <person name="Chapman S.B."/>
            <person name="Chen Z."/>
            <person name="Freedman E."/>
            <person name="Gellesch M."/>
            <person name="Goldberg J."/>
            <person name="Griggs A."/>
            <person name="Gujja S."/>
            <person name="Heilman E."/>
            <person name="Heiman D."/>
            <person name="Howarth C."/>
            <person name="Mehta T."/>
            <person name="Neiman D."/>
            <person name="Pearson M."/>
            <person name="Roberts A."/>
            <person name="Saif S."/>
            <person name="Shea T."/>
            <person name="Shenoy N."/>
            <person name="Sisk P."/>
            <person name="Stolte C."/>
            <person name="Sykes S."/>
            <person name="White J."/>
            <person name="Yandava C."/>
            <person name="Haas B."/>
            <person name="Nusbaum C."/>
            <person name="Birren B."/>
        </authorList>
    </citation>
    <scope>NUCLEOTIDE SEQUENCE</scope>
    <source>
        <strain evidence="9">ATCC 30864</strain>
    </source>
</reference>
<comment type="similarity">
    <text evidence="2">Belongs to the NOP14 family.</text>
</comment>
<feature type="region of interest" description="Disordered" evidence="7">
    <location>
        <begin position="519"/>
        <end position="752"/>
    </location>
</feature>
<gene>
    <name evidence="8" type="ORF">CAOG_006277</name>
</gene>
<feature type="region of interest" description="Disordered" evidence="7">
    <location>
        <begin position="1179"/>
        <end position="1226"/>
    </location>
</feature>
<evidence type="ECO:0000256" key="4">
    <source>
        <dbReference type="ARBA" id="ARBA00022552"/>
    </source>
</evidence>
<feature type="compositionally biased region" description="Basic and acidic residues" evidence="7">
    <location>
        <begin position="422"/>
        <end position="433"/>
    </location>
</feature>
<dbReference type="AlphaFoldDB" id="A0A0D2X4D6"/>
<feature type="compositionally biased region" description="Basic and acidic residues" evidence="7">
    <location>
        <begin position="1204"/>
        <end position="1226"/>
    </location>
</feature>
<feature type="compositionally biased region" description="Acidic residues" evidence="7">
    <location>
        <begin position="382"/>
        <end position="399"/>
    </location>
</feature>
<proteinExistence type="inferred from homology"/>
<keyword evidence="9" id="KW-1185">Reference proteome</keyword>
<keyword evidence="4" id="KW-0698">rRNA processing</keyword>
<evidence type="ECO:0000313" key="8">
    <source>
        <dbReference type="EMBL" id="KJE95874.1"/>
    </source>
</evidence>
<dbReference type="GO" id="GO:0030692">
    <property type="term" value="C:Noc4p-Nop14p complex"/>
    <property type="evidence" value="ECO:0007669"/>
    <property type="project" value="TreeGrafter"/>
</dbReference>
<sequence length="1226" mass="135315">MPMLHQRGGKKKSPFRTQSQAQGNNGKTAPTSYLSGIRLPGMKQASGTVAVPSSVLTGGGSGSGSGSGKALGGAARQSPHGAGAATTPTPFTVAASVAAAAAAAAAAAGRAQTAHTVSAIASGRAPSTKKRPGFNPASSSAAGNAAASVTNPFELRLNRRKFDVLGTHNKIMKGEIGHRTQSRARATELRDKTLRVELAKRGRAGEFVDRRFGEHDAEMALEDKMLGRYARERERAFNKKGSIFNLDGAGNDYYDQDGGNDDADDNHGDGPRRNVGAFDEEWSRITGRALNDGADAPSGRRGNKHGELSLTHHGRSLEEIDDFDEYSMRLDDHDDYYNDPNAPTYNVNFGGMTRARNPVNVDDLDESPFAGKGRKRKHDSDGEGDDDGDDEDEDEDDDQADKRDTRSHREIMEEVVAQAKMHKYERQKERTNAEEMLDQLDDDFQSIQGLLGVNRRSQPVGRKSKDEEALDILTGALERARSGEAPPPSTMHPSRRLPREQPDDYDLAVRSLGFEMRAHATDRLKTPQEIAKAEKERLEKLERDRIRRMNGLPSDDESDEQGGKHANKKRRLDQSGDTLDDNLMLDSDRRKMIRYKNGKLVTSDDEGENSEDEDGEAGSDDEEEEDEGDDAPVAKPSGKRASKLGKKQDFGEGYDDTEAGPDNAEDEEDEDEEDEDDDEEAEDDYSDLELDDNAMEAGSDDDEDSEGEEGEGEEDEEDEDEDEGDETPLPTLPAKKVRISDVPARSAKPAKSQEAVAASAAAAASELPYTFEAPATVEDLTTLLQSRSLDDQMTIVYRIRVCHDLSLSPDNREKMETFFDVLLDYIEQECDRTTSQNAAPLLAVNRLAKYVVELSKQMADHAGDVFLERIIALNEALTEHLVGRKGTGFPSLGSLILVTLAVRIFSMSDAKHKVASPLMVLLARYLTQAQVATKSDLFAGLYICSLVLQCIVSSKRFMPEAIIFLKSTVALFVKSIPSNISTLRPTEQLMPTFAQLFASRKAGTAFFHGATASETASKLASLSAICDATPLAQIKADDKLKIAQQAVQLLNRFASRSLDFTPFTEIFKPIQLLVQQLPATLFPSQGTSIVAQFHSTYSRGALSVRRPLEMQRRKAEAIKMYNPKFEMSYEGRKHSSGTSDHDRELNQTARLKHAVQREKKAALREIRKDNQYLSHLELKDQRKRDATRVQNVNRLQNILSQQQHEMKEEQKSKKKDQESAKRRSRS</sequence>
<comment type="function">
    <text evidence="6">Involved in nucleolar processing of pre-18S ribosomal RNA. Has a role in the nuclear export of 40S pre-ribosomal subunit to the cytoplasm.</text>
</comment>
<accession>A0A0D2X4D6</accession>
<organism evidence="8 9">
    <name type="scientific">Capsaspora owczarzaki (strain ATCC 30864)</name>
    <dbReference type="NCBI Taxonomy" id="595528"/>
    <lineage>
        <taxon>Eukaryota</taxon>
        <taxon>Filasterea</taxon>
        <taxon>Capsaspora</taxon>
    </lineage>
</organism>
<feature type="region of interest" description="Disordered" evidence="7">
    <location>
        <begin position="119"/>
        <end position="147"/>
    </location>
</feature>
<dbReference type="Pfam" id="PF04147">
    <property type="entry name" value="Nop14"/>
    <property type="match status" value="1"/>
</dbReference>
<dbReference type="GO" id="GO:0032040">
    <property type="term" value="C:small-subunit processome"/>
    <property type="evidence" value="ECO:0007669"/>
    <property type="project" value="InterPro"/>
</dbReference>
<feature type="compositionally biased region" description="Basic and acidic residues" evidence="7">
    <location>
        <begin position="519"/>
        <end position="547"/>
    </location>
</feature>
<evidence type="ECO:0000256" key="7">
    <source>
        <dbReference type="SAM" id="MobiDB-lite"/>
    </source>
</evidence>
<evidence type="ECO:0008006" key="10">
    <source>
        <dbReference type="Google" id="ProtNLM"/>
    </source>
</evidence>
<protein>
    <recommendedName>
        <fullName evidence="10">Nop14-like family protein</fullName>
    </recommendedName>
</protein>
<feature type="compositionally biased region" description="Gly residues" evidence="7">
    <location>
        <begin position="57"/>
        <end position="71"/>
    </location>
</feature>
<dbReference type="PhylomeDB" id="A0A0D2X4D6"/>
<dbReference type="STRING" id="595528.A0A0D2X4D6"/>
<dbReference type="EMBL" id="KE346370">
    <property type="protein sequence ID" value="KJE95874.1"/>
    <property type="molecule type" value="Genomic_DNA"/>
</dbReference>
<dbReference type="RefSeq" id="XP_004345026.1">
    <property type="nucleotide sequence ID" value="XM_004344976.2"/>
</dbReference>
<feature type="compositionally biased region" description="Polar residues" evidence="7">
    <location>
        <begin position="1188"/>
        <end position="1199"/>
    </location>
</feature>
<feature type="compositionally biased region" description="Low complexity" evidence="7">
    <location>
        <begin position="137"/>
        <end position="147"/>
    </location>
</feature>
<comment type="subcellular location">
    <subcellularLocation>
        <location evidence="1">Nucleus</location>
        <location evidence="1">Nucleolus</location>
    </subcellularLocation>
</comment>
<feature type="compositionally biased region" description="Acidic residues" evidence="7">
    <location>
        <begin position="652"/>
        <end position="726"/>
    </location>
</feature>
<name>A0A0D2X4D6_CAPO3</name>
<feature type="compositionally biased region" description="Acidic residues" evidence="7">
    <location>
        <begin position="603"/>
        <end position="630"/>
    </location>
</feature>
<dbReference type="InterPro" id="IPR007276">
    <property type="entry name" value="Nop14"/>
</dbReference>
<dbReference type="OMA" id="KSCWPSL"/>
<evidence type="ECO:0000256" key="1">
    <source>
        <dbReference type="ARBA" id="ARBA00004604"/>
    </source>
</evidence>
<feature type="region of interest" description="Disordered" evidence="7">
    <location>
        <begin position="254"/>
        <end position="313"/>
    </location>
</feature>
<feature type="region of interest" description="Disordered" evidence="7">
    <location>
        <begin position="1"/>
        <end position="87"/>
    </location>
</feature>
<dbReference type="InParanoid" id="A0A0D2X4D6"/>
<keyword evidence="3" id="KW-0690">Ribosome biogenesis</keyword>
<feature type="compositionally biased region" description="Polar residues" evidence="7">
    <location>
        <begin position="15"/>
        <end position="34"/>
    </location>
</feature>
<dbReference type="GO" id="GO:0030490">
    <property type="term" value="P:maturation of SSU-rRNA"/>
    <property type="evidence" value="ECO:0007669"/>
    <property type="project" value="TreeGrafter"/>
</dbReference>
<dbReference type="PANTHER" id="PTHR23183:SF0">
    <property type="entry name" value="NUCLEOLAR PROTEIN 14"/>
    <property type="match status" value="1"/>
</dbReference>
<evidence type="ECO:0000256" key="2">
    <source>
        <dbReference type="ARBA" id="ARBA00007466"/>
    </source>
</evidence>
<dbReference type="Proteomes" id="UP000008743">
    <property type="component" value="Unassembled WGS sequence"/>
</dbReference>
<dbReference type="PANTHER" id="PTHR23183">
    <property type="entry name" value="NOP14"/>
    <property type="match status" value="1"/>
</dbReference>
<feature type="compositionally biased region" description="Acidic residues" evidence="7">
    <location>
        <begin position="254"/>
        <end position="264"/>
    </location>
</feature>
<evidence type="ECO:0000313" key="9">
    <source>
        <dbReference type="Proteomes" id="UP000008743"/>
    </source>
</evidence>
<dbReference type="eggNOG" id="KOG2147">
    <property type="taxonomic scope" value="Eukaryota"/>
</dbReference>
<feature type="region of interest" description="Disordered" evidence="7">
    <location>
        <begin position="346"/>
        <end position="434"/>
    </location>
</feature>
<evidence type="ECO:0000256" key="5">
    <source>
        <dbReference type="ARBA" id="ARBA00023242"/>
    </source>
</evidence>
<dbReference type="FunCoup" id="A0A0D2X4D6">
    <property type="interactions" value="592"/>
</dbReference>
<evidence type="ECO:0000256" key="3">
    <source>
        <dbReference type="ARBA" id="ARBA00022517"/>
    </source>
</evidence>
<feature type="compositionally biased region" description="Basic and acidic residues" evidence="7">
    <location>
        <begin position="400"/>
        <end position="412"/>
    </location>
</feature>
<evidence type="ECO:0000256" key="6">
    <source>
        <dbReference type="ARBA" id="ARBA00024695"/>
    </source>
</evidence>
<keyword evidence="5" id="KW-0539">Nucleus</keyword>